<keyword evidence="1" id="KW-1133">Transmembrane helix</keyword>
<evidence type="ECO:0000313" key="3">
    <source>
        <dbReference type="Proteomes" id="UP000053989"/>
    </source>
</evidence>
<dbReference type="EMBL" id="KN822196">
    <property type="protein sequence ID" value="KIM52881.1"/>
    <property type="molecule type" value="Genomic_DNA"/>
</dbReference>
<reference evidence="2 3" key="1">
    <citation type="submission" date="2014-04" db="EMBL/GenBank/DDBJ databases">
        <authorList>
            <consortium name="DOE Joint Genome Institute"/>
            <person name="Kuo A."/>
            <person name="Kohler A."/>
            <person name="Nagy L.G."/>
            <person name="Floudas D."/>
            <person name="Copeland A."/>
            <person name="Barry K.W."/>
            <person name="Cichocki N."/>
            <person name="Veneault-Fourrey C."/>
            <person name="LaButti K."/>
            <person name="Lindquist E.A."/>
            <person name="Lipzen A."/>
            <person name="Lundell T."/>
            <person name="Morin E."/>
            <person name="Murat C."/>
            <person name="Sun H."/>
            <person name="Tunlid A."/>
            <person name="Henrissat B."/>
            <person name="Grigoriev I.V."/>
            <person name="Hibbett D.S."/>
            <person name="Martin F."/>
            <person name="Nordberg H.P."/>
            <person name="Cantor M.N."/>
            <person name="Hua S.X."/>
        </authorList>
    </citation>
    <scope>NUCLEOTIDE SEQUENCE [LARGE SCALE GENOMIC DNA]</scope>
    <source>
        <strain evidence="2 3">Foug A</strain>
    </source>
</reference>
<reference evidence="3" key="2">
    <citation type="submission" date="2015-01" db="EMBL/GenBank/DDBJ databases">
        <title>Evolutionary Origins and Diversification of the Mycorrhizal Mutualists.</title>
        <authorList>
            <consortium name="DOE Joint Genome Institute"/>
            <consortium name="Mycorrhizal Genomics Consortium"/>
            <person name="Kohler A."/>
            <person name="Kuo A."/>
            <person name="Nagy L.G."/>
            <person name="Floudas D."/>
            <person name="Copeland A."/>
            <person name="Barry K.W."/>
            <person name="Cichocki N."/>
            <person name="Veneault-Fourrey C."/>
            <person name="LaButti K."/>
            <person name="Lindquist E.A."/>
            <person name="Lipzen A."/>
            <person name="Lundell T."/>
            <person name="Morin E."/>
            <person name="Murat C."/>
            <person name="Riley R."/>
            <person name="Ohm R."/>
            <person name="Sun H."/>
            <person name="Tunlid A."/>
            <person name="Henrissat B."/>
            <person name="Grigoriev I.V."/>
            <person name="Hibbett D.S."/>
            <person name="Martin F."/>
        </authorList>
    </citation>
    <scope>NUCLEOTIDE SEQUENCE [LARGE SCALE GENOMIC DNA]</scope>
    <source>
        <strain evidence="3">Foug A</strain>
    </source>
</reference>
<evidence type="ECO:0000313" key="2">
    <source>
        <dbReference type="EMBL" id="KIM52881.1"/>
    </source>
</evidence>
<dbReference type="AlphaFoldDB" id="A0A0C3D9T4"/>
<gene>
    <name evidence="2" type="ORF">SCLCIDRAFT_32293</name>
</gene>
<feature type="transmembrane region" description="Helical" evidence="1">
    <location>
        <begin position="6"/>
        <end position="30"/>
    </location>
</feature>
<sequence>MLSWYNVFPFVFVLIVSLNLFMVVAALPVAELQLSNHVMARGDGIVNVTGRDWSVAMANTEVDVAERGLVAASAGEEVDVEKRWCRKDCL</sequence>
<dbReference type="InParanoid" id="A0A0C3D9T4"/>
<keyword evidence="1" id="KW-0472">Membrane</keyword>
<keyword evidence="3" id="KW-1185">Reference proteome</keyword>
<protein>
    <submittedName>
        <fullName evidence="2">Uncharacterized protein</fullName>
    </submittedName>
</protein>
<evidence type="ECO:0000256" key="1">
    <source>
        <dbReference type="SAM" id="Phobius"/>
    </source>
</evidence>
<organism evidence="2 3">
    <name type="scientific">Scleroderma citrinum Foug A</name>
    <dbReference type="NCBI Taxonomy" id="1036808"/>
    <lineage>
        <taxon>Eukaryota</taxon>
        <taxon>Fungi</taxon>
        <taxon>Dikarya</taxon>
        <taxon>Basidiomycota</taxon>
        <taxon>Agaricomycotina</taxon>
        <taxon>Agaricomycetes</taxon>
        <taxon>Agaricomycetidae</taxon>
        <taxon>Boletales</taxon>
        <taxon>Sclerodermatineae</taxon>
        <taxon>Sclerodermataceae</taxon>
        <taxon>Scleroderma</taxon>
    </lineage>
</organism>
<dbReference type="HOGENOM" id="CLU_2442153_0_0_1"/>
<proteinExistence type="predicted"/>
<keyword evidence="1" id="KW-0812">Transmembrane</keyword>
<name>A0A0C3D9T4_9AGAM</name>
<dbReference type="Proteomes" id="UP000053989">
    <property type="component" value="Unassembled WGS sequence"/>
</dbReference>
<accession>A0A0C3D9T4</accession>